<dbReference type="InterPro" id="IPR005225">
    <property type="entry name" value="Small_GTP-bd"/>
</dbReference>
<proteinExistence type="predicted"/>
<reference evidence="8 9" key="1">
    <citation type="submission" date="2018-10" db="EMBL/GenBank/DDBJ databases">
        <title>Draft genome sequence of Bacillus salarius IM0101, isolated from a hypersaline soil in Inner Mongolia, China.</title>
        <authorList>
            <person name="Yamprayoonswat W."/>
            <person name="Boonvisut S."/>
            <person name="Jumpathong W."/>
            <person name="Sittihan S."/>
            <person name="Ruangsuj P."/>
            <person name="Wanthongcharoen S."/>
            <person name="Thongpramul N."/>
            <person name="Pimmason S."/>
            <person name="Yu B."/>
            <person name="Yasawong M."/>
        </authorList>
    </citation>
    <scope>NUCLEOTIDE SEQUENCE [LARGE SCALE GENOMIC DNA]</scope>
    <source>
        <strain evidence="8 9">IM0101</strain>
    </source>
</reference>
<gene>
    <name evidence="8" type="ORF">D7Z54_10695</name>
</gene>
<feature type="domain" description="Dynamin N-terminal" evidence="7">
    <location>
        <begin position="620"/>
        <end position="841"/>
    </location>
</feature>
<dbReference type="PANTHER" id="PTHR10465">
    <property type="entry name" value="TRANSMEMBRANE GTPASE FZO1"/>
    <property type="match status" value="1"/>
</dbReference>
<accession>A0A3R9P830</accession>
<dbReference type="PANTHER" id="PTHR10465:SF0">
    <property type="entry name" value="SARCALUMENIN"/>
    <property type="match status" value="1"/>
</dbReference>
<dbReference type="Proteomes" id="UP000275076">
    <property type="component" value="Unassembled WGS sequence"/>
</dbReference>
<comment type="caution">
    <text evidence="8">The sequence shown here is derived from an EMBL/GenBank/DDBJ whole genome shotgun (WGS) entry which is preliminary data.</text>
</comment>
<name>A0A3R9P830_9BACI</name>
<dbReference type="GO" id="GO:0005525">
    <property type="term" value="F:GTP binding"/>
    <property type="evidence" value="ECO:0007669"/>
    <property type="project" value="UniProtKB-KW"/>
</dbReference>
<feature type="coiled-coil region" evidence="6">
    <location>
        <begin position="472"/>
        <end position="499"/>
    </location>
</feature>
<dbReference type="GO" id="GO:0008053">
    <property type="term" value="P:mitochondrial fusion"/>
    <property type="evidence" value="ECO:0007669"/>
    <property type="project" value="TreeGrafter"/>
</dbReference>
<comment type="subcellular location">
    <subcellularLocation>
        <location evidence="1">Membrane</location>
    </subcellularLocation>
</comment>
<dbReference type="SUPFAM" id="SSF52540">
    <property type="entry name" value="P-loop containing nucleoside triphosphate hydrolases"/>
    <property type="match status" value="2"/>
</dbReference>
<evidence type="ECO:0000256" key="2">
    <source>
        <dbReference type="ARBA" id="ARBA00022741"/>
    </source>
</evidence>
<dbReference type="RefSeq" id="WP_125555831.1">
    <property type="nucleotide sequence ID" value="NZ_RBVX01000008.1"/>
</dbReference>
<sequence>MPEVQTPITSSLRDLPIYPEDEKRIKMLEEKKKNPFFEIAFCGHFSAGKSTLLNGLLENELLPTSPVPTSANIISILHGETRLELVNNEGKQQTWAEEIPWDKVRKWGMDGEEIQSISIYAPLPFVSEQTKILDTPGVDSTDPNHKLVTAEQLYTTDVIVYVSDYNHVQSETNIRFLKQMAKEGKPIILVINQIDKHDDKELSPASFENALRSMLARNGIKPLQVFFTSMKKKDHPLNQFKHFQSYLKSIMYNSDSLRDESLPLLENGSANRLIERLTDEKQEAYEEWKEDVLSIGLSPDDVINHENDAKQLENLETKEQEKIQGLYQERNQLCKDVILFPYTTTEKAKYWLESMHKNFKVGFLFTKQKTVQEQRNRADSLLNELNEKVKTQLIFHLKKLLSSVDHTSLHNAELYDQRVQQIECTVDEEFIHSFAPDSEFDRNFVYTFTDKVTSAIVKRVKAETEPLFQEYEEAIKREMQVQESQLKNKLNQSSDLKKEWIRWKSVAESYEDKIRQCRQWLEERPFSQSFFEKLNTVSDKGYPEEEPPVIYITEEEEESIIAAEENTYDAPAPLTEIDDSFIDQLRNYLSKYGNRTLFSDEKEHLSTLLDQYDNNTAVVSLFGAFSAGKSSFINAMLGDDILPVSPHPTTSAVNKIRKSDDTYAHGTAVIQIKEEEFLDNEIQTVSRELGENIDIHSLEKWKKPNSTTMNDYQRTYADYLFTLQQSIRKNIADPGKQVTVPLEKLQEWVAEEEKACMIREVIVHYDCDWTTRGLELVDTPGVNSIHGRHTNVAFDHLRQSDAVIYVTYYNHAFSKADQVFLRQMARANEQFETDKLFFIINASDLAATKRELQGVKNHVQDQLTQNGVQQPRLFALSSKIGLDEKQTSENTEEGAAFIDFENYFSHTIMDELKAGHLKKIKTHWHQIHGQLQSVINSFEEGNTTLERYLEERHALADYFQRQSKEFDLTFLRPLLLEELQQQCTYLKDRTKFIVQDYFPQAVNPAVITASTKSKQKTQLKGALQELEGLARTYVFQEQETILIRLEERLKKEFYRYVQQFLLEKKPEPISIIEPQQVIQLNNRVEKHVDITLDQEYFSSFYQSGKDFFENKKVQNLKEAFAEEVQRKAGEVVQPFEMQAETGLEKYLQEITELTKYHFEQETNKDKARASWLYDVSKKEEIQEEYNDIQAGL</sequence>
<dbReference type="InterPro" id="IPR045063">
    <property type="entry name" value="Dynamin_N"/>
</dbReference>
<evidence type="ECO:0000313" key="9">
    <source>
        <dbReference type="Proteomes" id="UP000275076"/>
    </source>
</evidence>
<feature type="coiled-coil region" evidence="6">
    <location>
        <begin position="267"/>
        <end position="329"/>
    </location>
</feature>
<keyword evidence="3" id="KW-0378">Hydrolase</keyword>
<dbReference type="GO" id="GO:0016020">
    <property type="term" value="C:membrane"/>
    <property type="evidence" value="ECO:0007669"/>
    <property type="project" value="UniProtKB-SubCell"/>
</dbReference>
<dbReference type="AlphaFoldDB" id="A0A3R9P830"/>
<evidence type="ECO:0000256" key="5">
    <source>
        <dbReference type="ARBA" id="ARBA00023136"/>
    </source>
</evidence>
<feature type="domain" description="Dynamin N-terminal" evidence="7">
    <location>
        <begin position="39"/>
        <end position="193"/>
    </location>
</feature>
<dbReference type="NCBIfam" id="TIGR00231">
    <property type="entry name" value="small_GTP"/>
    <property type="match status" value="1"/>
</dbReference>
<dbReference type="InterPro" id="IPR027094">
    <property type="entry name" value="Mitofusin_fam"/>
</dbReference>
<dbReference type="OrthoDB" id="5477114at2"/>
<dbReference type="Gene3D" id="3.40.50.300">
    <property type="entry name" value="P-loop containing nucleotide triphosphate hydrolases"/>
    <property type="match status" value="2"/>
</dbReference>
<dbReference type="GO" id="GO:0003924">
    <property type="term" value="F:GTPase activity"/>
    <property type="evidence" value="ECO:0007669"/>
    <property type="project" value="InterPro"/>
</dbReference>
<dbReference type="InterPro" id="IPR027417">
    <property type="entry name" value="P-loop_NTPase"/>
</dbReference>
<protein>
    <submittedName>
        <fullName evidence="8">GTP-binding protein</fullName>
    </submittedName>
</protein>
<evidence type="ECO:0000256" key="3">
    <source>
        <dbReference type="ARBA" id="ARBA00022801"/>
    </source>
</evidence>
<evidence type="ECO:0000256" key="6">
    <source>
        <dbReference type="SAM" id="Coils"/>
    </source>
</evidence>
<evidence type="ECO:0000259" key="7">
    <source>
        <dbReference type="Pfam" id="PF00350"/>
    </source>
</evidence>
<evidence type="ECO:0000313" key="8">
    <source>
        <dbReference type="EMBL" id="RSL33426.1"/>
    </source>
</evidence>
<organism evidence="8 9">
    <name type="scientific">Salibacterium salarium</name>
    <dbReference type="NCBI Taxonomy" id="284579"/>
    <lineage>
        <taxon>Bacteria</taxon>
        <taxon>Bacillati</taxon>
        <taxon>Bacillota</taxon>
        <taxon>Bacilli</taxon>
        <taxon>Bacillales</taxon>
        <taxon>Bacillaceae</taxon>
    </lineage>
</organism>
<keyword evidence="9" id="KW-1185">Reference proteome</keyword>
<dbReference type="EMBL" id="RBVX01000008">
    <property type="protein sequence ID" value="RSL33426.1"/>
    <property type="molecule type" value="Genomic_DNA"/>
</dbReference>
<keyword evidence="2" id="KW-0547">Nucleotide-binding</keyword>
<keyword evidence="4" id="KW-0342">GTP-binding</keyword>
<evidence type="ECO:0000256" key="1">
    <source>
        <dbReference type="ARBA" id="ARBA00004370"/>
    </source>
</evidence>
<keyword evidence="5" id="KW-0472">Membrane</keyword>
<keyword evidence="6" id="KW-0175">Coiled coil</keyword>
<evidence type="ECO:0000256" key="4">
    <source>
        <dbReference type="ARBA" id="ARBA00023134"/>
    </source>
</evidence>
<dbReference type="Pfam" id="PF00350">
    <property type="entry name" value="Dynamin_N"/>
    <property type="match status" value="2"/>
</dbReference>